<dbReference type="Proteomes" id="UP000318017">
    <property type="component" value="Chromosome"/>
</dbReference>
<evidence type="ECO:0000256" key="1">
    <source>
        <dbReference type="SAM" id="SignalP"/>
    </source>
</evidence>
<feature type="domain" description="Ice-binding protein C-terminal" evidence="2">
    <location>
        <begin position="283"/>
        <end position="305"/>
    </location>
</feature>
<dbReference type="Pfam" id="PF07589">
    <property type="entry name" value="PEP-CTERM"/>
    <property type="match status" value="1"/>
</dbReference>
<accession>A0A518GG75</accession>
<keyword evidence="4" id="KW-1185">Reference proteome</keyword>
<protein>
    <recommendedName>
        <fullName evidence="2">Ice-binding protein C-terminal domain-containing protein</fullName>
    </recommendedName>
</protein>
<dbReference type="SUPFAM" id="SSF50494">
    <property type="entry name" value="Trypsin-like serine proteases"/>
    <property type="match status" value="1"/>
</dbReference>
<gene>
    <name evidence="3" type="ORF">Q31a_59940</name>
</gene>
<dbReference type="RefSeq" id="WP_145085234.1">
    <property type="nucleotide sequence ID" value="NZ_CP036298.1"/>
</dbReference>
<feature type="chain" id="PRO_5022052852" description="Ice-binding protein C-terminal domain-containing protein" evidence="1">
    <location>
        <begin position="24"/>
        <end position="308"/>
    </location>
</feature>
<dbReference type="AlphaFoldDB" id="A0A518GG75"/>
<reference evidence="3 4" key="1">
    <citation type="submission" date="2019-02" db="EMBL/GenBank/DDBJ databases">
        <title>Deep-cultivation of Planctomycetes and their phenomic and genomic characterization uncovers novel biology.</title>
        <authorList>
            <person name="Wiegand S."/>
            <person name="Jogler M."/>
            <person name="Boedeker C."/>
            <person name="Pinto D."/>
            <person name="Vollmers J."/>
            <person name="Rivas-Marin E."/>
            <person name="Kohn T."/>
            <person name="Peeters S.H."/>
            <person name="Heuer A."/>
            <person name="Rast P."/>
            <person name="Oberbeckmann S."/>
            <person name="Bunk B."/>
            <person name="Jeske O."/>
            <person name="Meyerdierks A."/>
            <person name="Storesund J.E."/>
            <person name="Kallscheuer N."/>
            <person name="Luecker S."/>
            <person name="Lage O.M."/>
            <person name="Pohl T."/>
            <person name="Merkel B.J."/>
            <person name="Hornburger P."/>
            <person name="Mueller R.-W."/>
            <person name="Bruemmer F."/>
            <person name="Labrenz M."/>
            <person name="Spormann A.M."/>
            <person name="Op den Camp H."/>
            <person name="Overmann J."/>
            <person name="Amann R."/>
            <person name="Jetten M.S.M."/>
            <person name="Mascher T."/>
            <person name="Medema M.H."/>
            <person name="Devos D.P."/>
            <person name="Kaster A.-K."/>
            <person name="Ovreas L."/>
            <person name="Rohde M."/>
            <person name="Galperin M.Y."/>
            <person name="Jogler C."/>
        </authorList>
    </citation>
    <scope>NUCLEOTIDE SEQUENCE [LARGE SCALE GENOMIC DNA]</scope>
    <source>
        <strain evidence="3 4">Q31a</strain>
    </source>
</reference>
<name>A0A518GG75_9BACT</name>
<dbReference type="EMBL" id="CP036298">
    <property type="protein sequence ID" value="QDV27602.1"/>
    <property type="molecule type" value="Genomic_DNA"/>
</dbReference>
<dbReference type="OrthoDB" id="280874at2"/>
<feature type="signal peptide" evidence="1">
    <location>
        <begin position="1"/>
        <end position="23"/>
    </location>
</feature>
<organism evidence="3 4">
    <name type="scientific">Aureliella helgolandensis</name>
    <dbReference type="NCBI Taxonomy" id="2527968"/>
    <lineage>
        <taxon>Bacteria</taxon>
        <taxon>Pseudomonadati</taxon>
        <taxon>Planctomycetota</taxon>
        <taxon>Planctomycetia</taxon>
        <taxon>Pirellulales</taxon>
        <taxon>Pirellulaceae</taxon>
        <taxon>Aureliella</taxon>
    </lineage>
</organism>
<keyword evidence="1" id="KW-0732">Signal</keyword>
<evidence type="ECO:0000313" key="3">
    <source>
        <dbReference type="EMBL" id="QDV27602.1"/>
    </source>
</evidence>
<sequence precursor="true">MLRAFAITVFGLLALAVPSDTRAAITIAGYTDATNDRFTNSDSFIGESLDFSGVGMSMPTATDTRSYWATAISPNVVITANHFHAPNGSSVVFYANNDPSSTPITRTIVSGVKIGSNDLYLSVLNANLPSSIAFYDFAEELLTEGSTSSSSSIIGKNAFVVGRSPFNEAASSTDDRFAYNDQAVGRNIIDRYAASLGSLTNAGALLLIKDLEAAADFVPFEAQLATFDSGAPMFVEIDGRLVLVGTNHFVFPDVPQLGDTIGSGIAYTGNQAAAIRQFISVSAVPEPSSGTALLMLGLSVFVRRRNRG</sequence>
<dbReference type="InterPro" id="IPR009003">
    <property type="entry name" value="Peptidase_S1_PA"/>
</dbReference>
<evidence type="ECO:0000313" key="4">
    <source>
        <dbReference type="Proteomes" id="UP000318017"/>
    </source>
</evidence>
<proteinExistence type="predicted"/>
<dbReference type="KEGG" id="ahel:Q31a_59940"/>
<evidence type="ECO:0000259" key="2">
    <source>
        <dbReference type="Pfam" id="PF07589"/>
    </source>
</evidence>
<dbReference type="InterPro" id="IPR013424">
    <property type="entry name" value="Ice-binding_C"/>
</dbReference>